<keyword evidence="9" id="KW-1185">Reference proteome</keyword>
<evidence type="ECO:0000256" key="2">
    <source>
        <dbReference type="ARBA" id="ARBA00022722"/>
    </source>
</evidence>
<dbReference type="GO" id="GO:0003676">
    <property type="term" value="F:nucleic acid binding"/>
    <property type="evidence" value="ECO:0007669"/>
    <property type="project" value="InterPro"/>
</dbReference>
<gene>
    <name evidence="8" type="primary">xseA</name>
    <name evidence="8" type="ORF">F0L74_26390</name>
</gene>
<dbReference type="NCBIfam" id="TIGR00237">
    <property type="entry name" value="xseA"/>
    <property type="match status" value="1"/>
</dbReference>
<organism evidence="8 9">
    <name type="scientific">Chitinophaga agrisoli</name>
    <dbReference type="NCBI Taxonomy" id="2607653"/>
    <lineage>
        <taxon>Bacteria</taxon>
        <taxon>Pseudomonadati</taxon>
        <taxon>Bacteroidota</taxon>
        <taxon>Chitinophagia</taxon>
        <taxon>Chitinophagales</taxon>
        <taxon>Chitinophagaceae</taxon>
        <taxon>Chitinophaga</taxon>
    </lineage>
</organism>
<evidence type="ECO:0000256" key="4">
    <source>
        <dbReference type="ARBA" id="ARBA00022839"/>
    </source>
</evidence>
<evidence type="ECO:0000259" key="6">
    <source>
        <dbReference type="Pfam" id="PF02601"/>
    </source>
</evidence>
<evidence type="ECO:0000256" key="1">
    <source>
        <dbReference type="ARBA" id="ARBA00022490"/>
    </source>
</evidence>
<dbReference type="GO" id="GO:0006308">
    <property type="term" value="P:DNA catabolic process"/>
    <property type="evidence" value="ECO:0007669"/>
    <property type="project" value="UniProtKB-UniRule"/>
</dbReference>
<evidence type="ECO:0000313" key="8">
    <source>
        <dbReference type="EMBL" id="KAA2239724.1"/>
    </source>
</evidence>
<dbReference type="InterPro" id="IPR025824">
    <property type="entry name" value="OB-fold_nuc-bd_dom"/>
</dbReference>
<proteinExistence type="inferred from homology"/>
<evidence type="ECO:0000256" key="5">
    <source>
        <dbReference type="RuleBase" id="RU004355"/>
    </source>
</evidence>
<evidence type="ECO:0000313" key="9">
    <source>
        <dbReference type="Proteomes" id="UP000324611"/>
    </source>
</evidence>
<keyword evidence="2 5" id="KW-0540">Nuclease</keyword>
<dbReference type="RefSeq" id="WP_149840901.1">
    <property type="nucleotide sequence ID" value="NZ_VUOC01000004.1"/>
</dbReference>
<dbReference type="PANTHER" id="PTHR30008">
    <property type="entry name" value="EXODEOXYRIBONUCLEASE 7 LARGE SUBUNIT"/>
    <property type="match status" value="1"/>
</dbReference>
<keyword evidence="1" id="KW-0963">Cytoplasm</keyword>
<comment type="similarity">
    <text evidence="5">Belongs to the XseA family.</text>
</comment>
<keyword evidence="3 5" id="KW-0378">Hydrolase</keyword>
<dbReference type="Proteomes" id="UP000324611">
    <property type="component" value="Unassembled WGS sequence"/>
</dbReference>
<dbReference type="Pfam" id="PF02601">
    <property type="entry name" value="Exonuc_VII_L"/>
    <property type="match status" value="1"/>
</dbReference>
<dbReference type="EC" id="3.1.11.6" evidence="5"/>
<evidence type="ECO:0000256" key="3">
    <source>
        <dbReference type="ARBA" id="ARBA00022801"/>
    </source>
</evidence>
<dbReference type="InterPro" id="IPR003753">
    <property type="entry name" value="Exonuc_VII_L"/>
</dbReference>
<comment type="catalytic activity">
    <reaction evidence="5">
        <text>Exonucleolytic cleavage in either 5'- to 3'- or 3'- to 5'-direction to yield nucleoside 5'-phosphates.</text>
        <dbReference type="EC" id="3.1.11.6"/>
    </reaction>
</comment>
<protein>
    <recommendedName>
        <fullName evidence="5">Exodeoxyribonuclease 7 large subunit</fullName>
        <ecNumber evidence="5">3.1.11.6</ecNumber>
    </recommendedName>
</protein>
<dbReference type="AlphaFoldDB" id="A0A5B2VLI6"/>
<dbReference type="InterPro" id="IPR020579">
    <property type="entry name" value="Exonuc_VII_lsu_C"/>
</dbReference>
<feature type="domain" description="Exonuclease VII large subunit C-terminal" evidence="6">
    <location>
        <begin position="152"/>
        <end position="464"/>
    </location>
</feature>
<reference evidence="8 9" key="2">
    <citation type="submission" date="2019-09" db="EMBL/GenBank/DDBJ databases">
        <authorList>
            <person name="Jin C."/>
        </authorList>
    </citation>
    <scope>NUCLEOTIDE SEQUENCE [LARGE SCALE GENOMIC DNA]</scope>
    <source>
        <strain evidence="8 9">BN140078</strain>
    </source>
</reference>
<dbReference type="PANTHER" id="PTHR30008:SF0">
    <property type="entry name" value="EXODEOXYRIBONUCLEASE 7 LARGE SUBUNIT"/>
    <property type="match status" value="1"/>
</dbReference>
<dbReference type="EMBL" id="VUOC01000004">
    <property type="protein sequence ID" value="KAA2239724.1"/>
    <property type="molecule type" value="Genomic_DNA"/>
</dbReference>
<sequence>MLITQPIKLSDLTTRIQQVITDAFAGQTYWIIADVTNHSFYREKGYHYFDLVEKKEGAGDIVARVPAMAWGVGTTRIREFEFVTGQQFRNDINVLVKVAVSYHQIYGLQISVQDIDVSFTIGRLEQQKQETLLKLLAENPDTIQKIGEQYYTKNSRLPLNPVIQKLAVISSNNSAGYQDFVHTLDNNPFGYQFIMHNYFTAVQGETNAEGILQRLIDIFNAGIAYDAVIIIRGGGAQTDFLLFDTYKLGRAVARFPIPVITGIGHQKNETIVDLMAHSPTKTPTKAAEFIIAHNRGFEEKIINLQKTVLIKSQQLFSTHFQALSALNTAIINQARTMIATHKDELTGYNQLVVNEARAILYNKQRELLAVSGQVLSKPKIMVANRRNDLQNLVGNLQAFSRIYFQKKQAYIAHHETVFRLVSPVNILKRGFAIVYHNGKVTASPDAITPGSNIKVLLTDTEINATVIAKNTTDGTEFNI</sequence>
<feature type="domain" description="OB-fold nucleic acid binding" evidence="7">
    <location>
        <begin position="8"/>
        <end position="116"/>
    </location>
</feature>
<comment type="subcellular location">
    <subcellularLocation>
        <location evidence="5">Cytoplasm</location>
    </subcellularLocation>
</comment>
<accession>A0A5B2VLI6</accession>
<evidence type="ECO:0000259" key="7">
    <source>
        <dbReference type="Pfam" id="PF13742"/>
    </source>
</evidence>
<dbReference type="GO" id="GO:0009318">
    <property type="term" value="C:exodeoxyribonuclease VII complex"/>
    <property type="evidence" value="ECO:0007669"/>
    <property type="project" value="UniProtKB-UniRule"/>
</dbReference>
<name>A0A5B2VLI6_9BACT</name>
<dbReference type="GO" id="GO:0008855">
    <property type="term" value="F:exodeoxyribonuclease VII activity"/>
    <property type="evidence" value="ECO:0007669"/>
    <property type="project" value="UniProtKB-UniRule"/>
</dbReference>
<dbReference type="GO" id="GO:0005737">
    <property type="term" value="C:cytoplasm"/>
    <property type="evidence" value="ECO:0007669"/>
    <property type="project" value="UniProtKB-SubCell"/>
</dbReference>
<comment type="caution">
    <text evidence="8">The sequence shown here is derived from an EMBL/GenBank/DDBJ whole genome shotgun (WGS) entry which is preliminary data.</text>
</comment>
<reference evidence="8 9" key="1">
    <citation type="submission" date="2019-09" db="EMBL/GenBank/DDBJ databases">
        <title>Chitinophaga ginsengihumi sp. nov., isolated from soil of ginseng rhizosphere.</title>
        <authorList>
            <person name="Lee J."/>
        </authorList>
    </citation>
    <scope>NUCLEOTIDE SEQUENCE [LARGE SCALE GENOMIC DNA]</scope>
    <source>
        <strain evidence="8 9">BN140078</strain>
    </source>
</reference>
<keyword evidence="4 5" id="KW-0269">Exonuclease</keyword>
<dbReference type="Pfam" id="PF13742">
    <property type="entry name" value="tRNA_anti_2"/>
    <property type="match status" value="1"/>
</dbReference>